<reference evidence="6 7" key="1">
    <citation type="journal article" date="2016" name="Nat. Commun.">
        <title>Thousands of microbial genomes shed light on interconnected biogeochemical processes in an aquifer system.</title>
        <authorList>
            <person name="Anantharaman K."/>
            <person name="Brown C.T."/>
            <person name="Hug L.A."/>
            <person name="Sharon I."/>
            <person name="Castelle C.J."/>
            <person name="Probst A.J."/>
            <person name="Thomas B.C."/>
            <person name="Singh A."/>
            <person name="Wilkins M.J."/>
            <person name="Karaoz U."/>
            <person name="Brodie E.L."/>
            <person name="Williams K.H."/>
            <person name="Hubbard S.S."/>
            <person name="Banfield J.F."/>
        </authorList>
    </citation>
    <scope>NUCLEOTIDE SEQUENCE [LARGE SCALE GENOMIC DNA]</scope>
</reference>
<evidence type="ECO:0000313" key="6">
    <source>
        <dbReference type="EMBL" id="OGE25364.1"/>
    </source>
</evidence>
<proteinExistence type="inferred from homology"/>
<dbReference type="AlphaFoldDB" id="A0A1F5J9Q0"/>
<evidence type="ECO:0000313" key="7">
    <source>
        <dbReference type="Proteomes" id="UP000177042"/>
    </source>
</evidence>
<dbReference type="GO" id="GO:0006412">
    <property type="term" value="P:translation"/>
    <property type="evidence" value="ECO:0007669"/>
    <property type="project" value="UniProtKB-UniRule"/>
</dbReference>
<dbReference type="Gene3D" id="1.10.287.310">
    <property type="match status" value="1"/>
</dbReference>
<dbReference type="GO" id="GO:0005840">
    <property type="term" value="C:ribosome"/>
    <property type="evidence" value="ECO:0007669"/>
    <property type="project" value="UniProtKB-KW"/>
</dbReference>
<gene>
    <name evidence="5" type="primary">rpmC</name>
    <name evidence="6" type="ORF">A3C26_00835</name>
</gene>
<dbReference type="GO" id="GO:1990904">
    <property type="term" value="C:ribonucleoprotein complex"/>
    <property type="evidence" value="ECO:0007669"/>
    <property type="project" value="UniProtKB-KW"/>
</dbReference>
<dbReference type="HAMAP" id="MF_00374">
    <property type="entry name" value="Ribosomal_uL29"/>
    <property type="match status" value="1"/>
</dbReference>
<accession>A0A1F5J9Q0</accession>
<evidence type="ECO:0000256" key="2">
    <source>
        <dbReference type="ARBA" id="ARBA00022980"/>
    </source>
</evidence>
<evidence type="ECO:0000256" key="1">
    <source>
        <dbReference type="ARBA" id="ARBA00009254"/>
    </source>
</evidence>
<evidence type="ECO:0000256" key="3">
    <source>
        <dbReference type="ARBA" id="ARBA00023274"/>
    </source>
</evidence>
<sequence>MKKNDLTQIKGLDLEELKLKVKVLKTEIADLALDKNMKKLKDITKIAKKKKDLAQILTVLRQKELLEKLERRIVPRL</sequence>
<dbReference type="Pfam" id="PF00831">
    <property type="entry name" value="Ribosomal_L29"/>
    <property type="match status" value="1"/>
</dbReference>
<dbReference type="EMBL" id="MFCX01000027">
    <property type="protein sequence ID" value="OGE25364.1"/>
    <property type="molecule type" value="Genomic_DNA"/>
</dbReference>
<dbReference type="SUPFAM" id="SSF46561">
    <property type="entry name" value="Ribosomal protein L29 (L29p)"/>
    <property type="match status" value="1"/>
</dbReference>
<keyword evidence="3 5" id="KW-0687">Ribonucleoprotein</keyword>
<dbReference type="GO" id="GO:0003735">
    <property type="term" value="F:structural constituent of ribosome"/>
    <property type="evidence" value="ECO:0007669"/>
    <property type="project" value="InterPro"/>
</dbReference>
<name>A0A1F5J9Q0_9BACT</name>
<comment type="similarity">
    <text evidence="1 5">Belongs to the universal ribosomal protein uL29 family.</text>
</comment>
<dbReference type="Proteomes" id="UP000177042">
    <property type="component" value="Unassembled WGS sequence"/>
</dbReference>
<keyword evidence="2 5" id="KW-0689">Ribosomal protein</keyword>
<dbReference type="InterPro" id="IPR036049">
    <property type="entry name" value="Ribosomal_uL29_sf"/>
</dbReference>
<comment type="caution">
    <text evidence="6">The sequence shown here is derived from an EMBL/GenBank/DDBJ whole genome shotgun (WGS) entry which is preliminary data.</text>
</comment>
<organism evidence="6 7">
    <name type="scientific">Candidatus Daviesbacteria bacterium RIFCSPHIGHO2_02_FULL_39_12</name>
    <dbReference type="NCBI Taxonomy" id="1797770"/>
    <lineage>
        <taxon>Bacteria</taxon>
        <taxon>Candidatus Daviesiibacteriota</taxon>
    </lineage>
</organism>
<dbReference type="InterPro" id="IPR001854">
    <property type="entry name" value="Ribosomal_uL29"/>
</dbReference>
<evidence type="ECO:0000256" key="5">
    <source>
        <dbReference type="HAMAP-Rule" id="MF_00374"/>
    </source>
</evidence>
<protein>
    <recommendedName>
        <fullName evidence="4 5">Large ribosomal subunit protein uL29</fullName>
    </recommendedName>
</protein>
<dbReference type="NCBIfam" id="TIGR00012">
    <property type="entry name" value="L29"/>
    <property type="match status" value="1"/>
</dbReference>
<evidence type="ECO:0000256" key="4">
    <source>
        <dbReference type="ARBA" id="ARBA00035204"/>
    </source>
</evidence>